<dbReference type="RefSeq" id="WP_372388525.1">
    <property type="nucleotide sequence ID" value="NZ_JBGNYA010000001.1"/>
</dbReference>
<protein>
    <submittedName>
        <fullName evidence="1">Uncharacterized protein</fullName>
    </submittedName>
</protein>
<name>A0ABD5MA37_9EURY</name>
<gene>
    <name evidence="1" type="ORF">OS889_07060</name>
</gene>
<reference evidence="1 2" key="1">
    <citation type="submission" date="2024-08" db="EMBL/GenBank/DDBJ databases">
        <title>Halobellus sp. MBLA0158 whole genome sequence.</title>
        <authorList>
            <person name="Hwang C.Y."/>
            <person name="Cho E.-S."/>
            <person name="Seo M.-J."/>
        </authorList>
    </citation>
    <scope>NUCLEOTIDE SEQUENCE [LARGE SCALE GENOMIC DNA]</scope>
    <source>
        <strain evidence="1 2">MBLA0158</strain>
    </source>
</reference>
<proteinExistence type="predicted"/>
<dbReference type="EMBL" id="JBGNYA010000001">
    <property type="protein sequence ID" value="MFA1610765.1"/>
    <property type="molecule type" value="Genomic_DNA"/>
</dbReference>
<dbReference type="AlphaFoldDB" id="A0ABD5MA37"/>
<accession>A0ABD5MA37</accession>
<sequence length="102" mass="11270">MERRLRVVAGGRSVTITGVERGEWDRLSDPCPDCGGREFAHVGTAGARYGVRNGGVVRRADIWDAERPLFTRCRACGAVLYKHPAFVLRFDPRADGVVGLER</sequence>
<keyword evidence="2" id="KW-1185">Reference proteome</keyword>
<dbReference type="Proteomes" id="UP001570511">
    <property type="component" value="Unassembled WGS sequence"/>
</dbReference>
<evidence type="ECO:0000313" key="2">
    <source>
        <dbReference type="Proteomes" id="UP001570511"/>
    </source>
</evidence>
<comment type="caution">
    <text evidence="1">The sequence shown here is derived from an EMBL/GenBank/DDBJ whole genome shotgun (WGS) entry which is preliminary data.</text>
</comment>
<organism evidence="1 2">
    <name type="scientific">Halobellus rubicundus</name>
    <dbReference type="NCBI Taxonomy" id="2996466"/>
    <lineage>
        <taxon>Archaea</taxon>
        <taxon>Methanobacteriati</taxon>
        <taxon>Methanobacteriota</taxon>
        <taxon>Stenosarchaea group</taxon>
        <taxon>Halobacteria</taxon>
        <taxon>Halobacteriales</taxon>
        <taxon>Haloferacaceae</taxon>
        <taxon>Halobellus</taxon>
    </lineage>
</organism>
<evidence type="ECO:0000313" key="1">
    <source>
        <dbReference type="EMBL" id="MFA1610765.1"/>
    </source>
</evidence>